<dbReference type="Gramene" id="TuG1812G0300000811.01.T01">
    <property type="protein sequence ID" value="TuG1812G0300000811.01.T01.cds307025"/>
    <property type="gene ID" value="TuG1812G0300000811.01"/>
</dbReference>
<organism evidence="1 2">
    <name type="scientific">Triticum urartu</name>
    <name type="common">Red wild einkorn</name>
    <name type="synonym">Crithodium urartu</name>
    <dbReference type="NCBI Taxonomy" id="4572"/>
    <lineage>
        <taxon>Eukaryota</taxon>
        <taxon>Viridiplantae</taxon>
        <taxon>Streptophyta</taxon>
        <taxon>Embryophyta</taxon>
        <taxon>Tracheophyta</taxon>
        <taxon>Spermatophyta</taxon>
        <taxon>Magnoliopsida</taxon>
        <taxon>Liliopsida</taxon>
        <taxon>Poales</taxon>
        <taxon>Poaceae</taxon>
        <taxon>BOP clade</taxon>
        <taxon>Pooideae</taxon>
        <taxon>Triticodae</taxon>
        <taxon>Triticeae</taxon>
        <taxon>Triticinae</taxon>
        <taxon>Triticum</taxon>
    </lineage>
</organism>
<keyword evidence="2" id="KW-1185">Reference proteome</keyword>
<evidence type="ECO:0000313" key="1">
    <source>
        <dbReference type="EnsemblPlants" id="TuG1812G0300000811.01.T01.cds307025"/>
    </source>
</evidence>
<name>A0A8R7PPA4_TRIUA</name>
<sequence>MDLGLALVSLQPTNSGPILLTLVAPSIFRYFKFDSCPIGGRYTQVLQFTSFKCFSEDKWVVPSQVGYVQPIFCKHVKCAFPQD</sequence>
<protein>
    <submittedName>
        <fullName evidence="1">Uncharacterized protein</fullName>
    </submittedName>
</protein>
<dbReference type="AlphaFoldDB" id="A0A8R7PPA4"/>
<dbReference type="EnsemblPlants" id="TuG1812G0300000811.01.T01">
    <property type="protein sequence ID" value="TuG1812G0300000811.01.T01.cds307025"/>
    <property type="gene ID" value="TuG1812G0300000811.01"/>
</dbReference>
<evidence type="ECO:0000313" key="2">
    <source>
        <dbReference type="Proteomes" id="UP000015106"/>
    </source>
</evidence>
<proteinExistence type="predicted"/>
<reference evidence="1" key="2">
    <citation type="submission" date="2018-03" db="EMBL/GenBank/DDBJ databases">
        <title>The Triticum urartu genome reveals the dynamic nature of wheat genome evolution.</title>
        <authorList>
            <person name="Ling H."/>
            <person name="Ma B."/>
            <person name="Shi X."/>
            <person name="Liu H."/>
            <person name="Dong L."/>
            <person name="Sun H."/>
            <person name="Cao Y."/>
            <person name="Gao Q."/>
            <person name="Zheng S."/>
            <person name="Li Y."/>
            <person name="Yu Y."/>
            <person name="Du H."/>
            <person name="Qi M."/>
            <person name="Li Y."/>
            <person name="Yu H."/>
            <person name="Cui Y."/>
            <person name="Wang N."/>
            <person name="Chen C."/>
            <person name="Wu H."/>
            <person name="Zhao Y."/>
            <person name="Zhang J."/>
            <person name="Li Y."/>
            <person name="Zhou W."/>
            <person name="Zhang B."/>
            <person name="Hu W."/>
            <person name="Eijk M."/>
            <person name="Tang J."/>
            <person name="Witsenboer H."/>
            <person name="Zhao S."/>
            <person name="Li Z."/>
            <person name="Zhang A."/>
            <person name="Wang D."/>
            <person name="Liang C."/>
        </authorList>
    </citation>
    <scope>NUCLEOTIDE SEQUENCE [LARGE SCALE GENOMIC DNA]</scope>
    <source>
        <strain evidence="1">cv. G1812</strain>
    </source>
</reference>
<accession>A0A8R7PPA4</accession>
<reference evidence="2" key="1">
    <citation type="journal article" date="2013" name="Nature">
        <title>Draft genome of the wheat A-genome progenitor Triticum urartu.</title>
        <authorList>
            <person name="Ling H.Q."/>
            <person name="Zhao S."/>
            <person name="Liu D."/>
            <person name="Wang J."/>
            <person name="Sun H."/>
            <person name="Zhang C."/>
            <person name="Fan H."/>
            <person name="Li D."/>
            <person name="Dong L."/>
            <person name="Tao Y."/>
            <person name="Gao C."/>
            <person name="Wu H."/>
            <person name="Li Y."/>
            <person name="Cui Y."/>
            <person name="Guo X."/>
            <person name="Zheng S."/>
            <person name="Wang B."/>
            <person name="Yu K."/>
            <person name="Liang Q."/>
            <person name="Yang W."/>
            <person name="Lou X."/>
            <person name="Chen J."/>
            <person name="Feng M."/>
            <person name="Jian J."/>
            <person name="Zhang X."/>
            <person name="Luo G."/>
            <person name="Jiang Y."/>
            <person name="Liu J."/>
            <person name="Wang Z."/>
            <person name="Sha Y."/>
            <person name="Zhang B."/>
            <person name="Wu H."/>
            <person name="Tang D."/>
            <person name="Shen Q."/>
            <person name="Xue P."/>
            <person name="Zou S."/>
            <person name="Wang X."/>
            <person name="Liu X."/>
            <person name="Wang F."/>
            <person name="Yang Y."/>
            <person name="An X."/>
            <person name="Dong Z."/>
            <person name="Zhang K."/>
            <person name="Zhang X."/>
            <person name="Luo M.C."/>
            <person name="Dvorak J."/>
            <person name="Tong Y."/>
            <person name="Wang J."/>
            <person name="Yang H."/>
            <person name="Li Z."/>
            <person name="Wang D."/>
            <person name="Zhang A."/>
            <person name="Wang J."/>
        </authorList>
    </citation>
    <scope>NUCLEOTIDE SEQUENCE</scope>
    <source>
        <strain evidence="2">cv. G1812</strain>
    </source>
</reference>
<dbReference type="Proteomes" id="UP000015106">
    <property type="component" value="Chromosome 3"/>
</dbReference>
<reference evidence="1" key="3">
    <citation type="submission" date="2022-06" db="UniProtKB">
        <authorList>
            <consortium name="EnsemblPlants"/>
        </authorList>
    </citation>
    <scope>IDENTIFICATION</scope>
</reference>